<keyword evidence="2" id="KW-1185">Reference proteome</keyword>
<evidence type="ECO:0000313" key="2">
    <source>
        <dbReference type="Proteomes" id="UP001165064"/>
    </source>
</evidence>
<sequence length="118" mass="13126">MISLFSSDPNFVLISVKPDHLQLWDISNPTRPSLVNKYYGMYQGNFVIRSCLTDNNLVLGGTVDGSVCVWNTRFGNLIDVIPGHDALINCIDCRVNNSENKLEWVSCSDDSSVIVWGS</sequence>
<proteinExistence type="predicted"/>
<organism evidence="1 2">
    <name type="scientific">Ambrosiozyma monospora</name>
    <name type="common">Yeast</name>
    <name type="synonym">Endomycopsis monosporus</name>
    <dbReference type="NCBI Taxonomy" id="43982"/>
    <lineage>
        <taxon>Eukaryota</taxon>
        <taxon>Fungi</taxon>
        <taxon>Dikarya</taxon>
        <taxon>Ascomycota</taxon>
        <taxon>Saccharomycotina</taxon>
        <taxon>Pichiomycetes</taxon>
        <taxon>Pichiales</taxon>
        <taxon>Pichiaceae</taxon>
        <taxon>Ambrosiozyma</taxon>
    </lineage>
</organism>
<gene>
    <name evidence="1" type="ORF">Amon02_000355200</name>
</gene>
<protein>
    <submittedName>
        <fullName evidence="1">Unnamed protein product</fullName>
    </submittedName>
</protein>
<dbReference type="EMBL" id="BSXS01002276">
    <property type="protein sequence ID" value="GME78666.1"/>
    <property type="molecule type" value="Genomic_DNA"/>
</dbReference>
<evidence type="ECO:0000313" key="1">
    <source>
        <dbReference type="EMBL" id="GME78666.1"/>
    </source>
</evidence>
<accession>A0ACB5T182</accession>
<name>A0ACB5T182_AMBMO</name>
<comment type="caution">
    <text evidence="1">The sequence shown here is derived from an EMBL/GenBank/DDBJ whole genome shotgun (WGS) entry which is preliminary data.</text>
</comment>
<reference evidence="1" key="1">
    <citation type="submission" date="2023-04" db="EMBL/GenBank/DDBJ databases">
        <title>Ambrosiozyma monospora NBRC 10751.</title>
        <authorList>
            <person name="Ichikawa N."/>
            <person name="Sato H."/>
            <person name="Tonouchi N."/>
        </authorList>
    </citation>
    <scope>NUCLEOTIDE SEQUENCE</scope>
    <source>
        <strain evidence="1">NBRC 10751</strain>
    </source>
</reference>
<dbReference type="Proteomes" id="UP001165064">
    <property type="component" value="Unassembled WGS sequence"/>
</dbReference>